<reference evidence="7 8" key="1">
    <citation type="journal article" date="2014" name="Agronomy (Basel)">
        <title>A Draft Genome Sequence for Ensete ventricosum, the Drought-Tolerant Tree Against Hunger.</title>
        <authorList>
            <person name="Harrison J."/>
            <person name="Moore K.A."/>
            <person name="Paszkiewicz K."/>
            <person name="Jones T."/>
            <person name="Grant M."/>
            <person name="Ambacheew D."/>
            <person name="Muzemil S."/>
            <person name="Studholme D.J."/>
        </authorList>
    </citation>
    <scope>NUCLEOTIDE SEQUENCE [LARGE SCALE GENOMIC DNA]</scope>
</reference>
<keyword evidence="5 6" id="KW-0472">Membrane</keyword>
<comment type="subcellular location">
    <subcellularLocation>
        <location evidence="1">Membrane</location>
        <topology evidence="1">Multi-pass membrane protein</topology>
    </subcellularLocation>
</comment>
<dbReference type="AlphaFoldDB" id="A0A426Z0X3"/>
<evidence type="ECO:0000256" key="3">
    <source>
        <dbReference type="ARBA" id="ARBA00022692"/>
    </source>
</evidence>
<sequence>MGVTTLAQFVFAPIFIGVFLSSVVALEGRPSQIKQKLQQEWFSAVLANWQLWIPFQFLNFRFVPQKFQV</sequence>
<evidence type="ECO:0000256" key="5">
    <source>
        <dbReference type="ARBA" id="ARBA00023136"/>
    </source>
</evidence>
<dbReference type="Proteomes" id="UP000287651">
    <property type="component" value="Unassembled WGS sequence"/>
</dbReference>
<dbReference type="Pfam" id="PF04117">
    <property type="entry name" value="Mpv17_PMP22"/>
    <property type="match status" value="1"/>
</dbReference>
<evidence type="ECO:0000256" key="2">
    <source>
        <dbReference type="ARBA" id="ARBA00006824"/>
    </source>
</evidence>
<comment type="caution">
    <text evidence="7">The sequence shown here is derived from an EMBL/GenBank/DDBJ whole genome shotgun (WGS) entry which is preliminary data.</text>
</comment>
<dbReference type="PANTHER" id="PTHR11266:SF80">
    <property type="entry name" value="PEROXISOMAL MEMBRANE PROTEIN 2"/>
    <property type="match status" value="1"/>
</dbReference>
<dbReference type="GO" id="GO:0005737">
    <property type="term" value="C:cytoplasm"/>
    <property type="evidence" value="ECO:0007669"/>
    <property type="project" value="TreeGrafter"/>
</dbReference>
<dbReference type="GO" id="GO:0016020">
    <property type="term" value="C:membrane"/>
    <property type="evidence" value="ECO:0007669"/>
    <property type="project" value="UniProtKB-SubCell"/>
</dbReference>
<dbReference type="EMBL" id="AMZH03009085">
    <property type="protein sequence ID" value="RRT57617.1"/>
    <property type="molecule type" value="Genomic_DNA"/>
</dbReference>
<dbReference type="InterPro" id="IPR007248">
    <property type="entry name" value="Mpv17_PMP22"/>
</dbReference>
<evidence type="ECO:0000313" key="8">
    <source>
        <dbReference type="Proteomes" id="UP000287651"/>
    </source>
</evidence>
<comment type="similarity">
    <text evidence="2 6">Belongs to the peroxisomal membrane protein PXMP2/4 family.</text>
</comment>
<evidence type="ECO:0000313" key="7">
    <source>
        <dbReference type="EMBL" id="RRT57617.1"/>
    </source>
</evidence>
<dbReference type="PANTHER" id="PTHR11266">
    <property type="entry name" value="PEROXISOMAL MEMBRANE PROTEIN 2, PXMP2 MPV17"/>
    <property type="match status" value="1"/>
</dbReference>
<feature type="transmembrane region" description="Helical" evidence="6">
    <location>
        <begin position="6"/>
        <end position="26"/>
    </location>
</feature>
<gene>
    <name evidence="7" type="ORF">B296_00047149</name>
</gene>
<keyword evidence="4 6" id="KW-1133">Transmembrane helix</keyword>
<accession>A0A426Z0X3</accession>
<proteinExistence type="inferred from homology"/>
<evidence type="ECO:0000256" key="6">
    <source>
        <dbReference type="RuleBase" id="RU363053"/>
    </source>
</evidence>
<comment type="caution">
    <text evidence="6">Lacks conserved residue(s) required for the propagation of feature annotation.</text>
</comment>
<evidence type="ECO:0000256" key="4">
    <source>
        <dbReference type="ARBA" id="ARBA00022989"/>
    </source>
</evidence>
<evidence type="ECO:0000256" key="1">
    <source>
        <dbReference type="ARBA" id="ARBA00004141"/>
    </source>
</evidence>
<organism evidence="7 8">
    <name type="scientific">Ensete ventricosum</name>
    <name type="common">Abyssinian banana</name>
    <name type="synonym">Musa ensete</name>
    <dbReference type="NCBI Taxonomy" id="4639"/>
    <lineage>
        <taxon>Eukaryota</taxon>
        <taxon>Viridiplantae</taxon>
        <taxon>Streptophyta</taxon>
        <taxon>Embryophyta</taxon>
        <taxon>Tracheophyta</taxon>
        <taxon>Spermatophyta</taxon>
        <taxon>Magnoliopsida</taxon>
        <taxon>Liliopsida</taxon>
        <taxon>Zingiberales</taxon>
        <taxon>Musaceae</taxon>
        <taxon>Ensete</taxon>
    </lineage>
</organism>
<keyword evidence="3 6" id="KW-0812">Transmembrane</keyword>
<protein>
    <submittedName>
        <fullName evidence="7">Uncharacterized protein</fullName>
    </submittedName>
</protein>
<name>A0A426Z0X3_ENSVE</name>